<sequence length="312" mass="32098">MQSRFVVLGTGGTIAGTAADTGDHLGYRAAQLGIESLIAGVPALRGFPVEAEQLAQIDSKDATHALWQALAQRVSQHLARPEVAGVIVTHGTDTLEESAYFLHRVLAPRDKPVVITGAMRPATALMPDGPQNLVDAFTLAAVPGARGVLAVMGGSVHAADTLRKQHSYRLDTLASGDAGPLGFVEAGRLRQLRPWPEGDALGLAAVAAPVDAWPRVDIVQSHGGGDGRVVRALLAAGMDGLVVAATGNGTLHEALAAALDEAAAQGVAVLVASRCAQGGVIEQPGQRFDSAGLLTPAAARIELMLRLLTKVS</sequence>
<dbReference type="SMART" id="SM00870">
    <property type="entry name" value="Asparaginase"/>
    <property type="match status" value="1"/>
</dbReference>
<proteinExistence type="inferred from homology"/>
<dbReference type="GO" id="GO:0006528">
    <property type="term" value="P:asparagine metabolic process"/>
    <property type="evidence" value="ECO:0007669"/>
    <property type="project" value="InterPro"/>
</dbReference>
<dbReference type="PANTHER" id="PTHR11707:SF28">
    <property type="entry name" value="60 KDA LYSOPHOSPHOLIPASE"/>
    <property type="match status" value="1"/>
</dbReference>
<dbReference type="Pfam" id="PF00710">
    <property type="entry name" value="Asparaginase"/>
    <property type="match status" value="1"/>
</dbReference>
<evidence type="ECO:0000256" key="4">
    <source>
        <dbReference type="PIRSR" id="PIRSR001220-2"/>
    </source>
</evidence>
<protein>
    <submittedName>
        <fullName evidence="9">Asparaginase</fullName>
    </submittedName>
</protein>
<dbReference type="PROSITE" id="PS00917">
    <property type="entry name" value="ASN_GLN_ASE_2"/>
    <property type="match status" value="1"/>
</dbReference>
<name>A0A848F710_9BURK</name>
<dbReference type="Gene3D" id="3.40.50.1170">
    <property type="entry name" value="L-asparaginase, N-terminal domain"/>
    <property type="match status" value="1"/>
</dbReference>
<dbReference type="InterPro" id="IPR040919">
    <property type="entry name" value="Asparaginase_C"/>
</dbReference>
<keyword evidence="2" id="KW-0378">Hydrolase</keyword>
<dbReference type="CDD" id="cd08964">
    <property type="entry name" value="L-asparaginase_II"/>
    <property type="match status" value="1"/>
</dbReference>
<feature type="active site" evidence="6">
    <location>
        <position position="92"/>
    </location>
</feature>
<dbReference type="PANTHER" id="PTHR11707">
    <property type="entry name" value="L-ASPARAGINASE"/>
    <property type="match status" value="1"/>
</dbReference>
<feature type="active site" description="O-isoaspartyl threonine intermediate" evidence="3">
    <location>
        <position position="13"/>
    </location>
</feature>
<evidence type="ECO:0000256" key="2">
    <source>
        <dbReference type="ARBA" id="ARBA00022801"/>
    </source>
</evidence>
<dbReference type="Proteomes" id="UP000574067">
    <property type="component" value="Unassembled WGS sequence"/>
</dbReference>
<feature type="active site" evidence="5">
    <location>
        <position position="13"/>
    </location>
</feature>
<evidence type="ECO:0000256" key="1">
    <source>
        <dbReference type="ARBA" id="ARBA00010518"/>
    </source>
</evidence>
<dbReference type="InterPro" id="IPR006034">
    <property type="entry name" value="Asparaginase/glutaminase-like"/>
</dbReference>
<evidence type="ECO:0000256" key="5">
    <source>
        <dbReference type="PROSITE-ProRule" id="PRU10099"/>
    </source>
</evidence>
<evidence type="ECO:0000256" key="3">
    <source>
        <dbReference type="PIRSR" id="PIRSR001220-1"/>
    </source>
</evidence>
<evidence type="ECO:0000259" key="7">
    <source>
        <dbReference type="Pfam" id="PF00710"/>
    </source>
</evidence>
<dbReference type="PROSITE" id="PS51732">
    <property type="entry name" value="ASN_GLN_ASE_3"/>
    <property type="match status" value="1"/>
</dbReference>
<evidence type="ECO:0000256" key="6">
    <source>
        <dbReference type="PROSITE-ProRule" id="PRU10100"/>
    </source>
</evidence>
<dbReference type="InterPro" id="IPR027473">
    <property type="entry name" value="L-asparaginase_C"/>
</dbReference>
<dbReference type="InterPro" id="IPR004550">
    <property type="entry name" value="AsnASE_II"/>
</dbReference>
<dbReference type="Gene3D" id="3.40.50.40">
    <property type="match status" value="1"/>
</dbReference>
<dbReference type="PIRSF" id="PIRSF001220">
    <property type="entry name" value="L-ASNase_gatD"/>
    <property type="match status" value="1"/>
</dbReference>
<dbReference type="FunFam" id="3.40.50.1170:FF:000001">
    <property type="entry name" value="L-asparaginase 2"/>
    <property type="match status" value="1"/>
</dbReference>
<feature type="binding site" evidence="4">
    <location>
        <position position="59"/>
    </location>
    <ligand>
        <name>substrate</name>
    </ligand>
</feature>
<feature type="domain" description="Asparaginase/glutaminase C-terminal" evidence="8">
    <location>
        <begin position="215"/>
        <end position="307"/>
    </location>
</feature>
<organism evidence="9 10">
    <name type="scientific">Azohydromonas caseinilytica</name>
    <dbReference type="NCBI Taxonomy" id="2728836"/>
    <lineage>
        <taxon>Bacteria</taxon>
        <taxon>Pseudomonadati</taxon>
        <taxon>Pseudomonadota</taxon>
        <taxon>Betaproteobacteria</taxon>
        <taxon>Burkholderiales</taxon>
        <taxon>Sphaerotilaceae</taxon>
        <taxon>Azohydromonas</taxon>
    </lineage>
</organism>
<dbReference type="Pfam" id="PF17763">
    <property type="entry name" value="Asparaginase_C"/>
    <property type="match status" value="1"/>
</dbReference>
<dbReference type="GO" id="GO:0004067">
    <property type="term" value="F:asparaginase activity"/>
    <property type="evidence" value="ECO:0007669"/>
    <property type="project" value="UniProtKB-UniRule"/>
</dbReference>
<dbReference type="InterPro" id="IPR037152">
    <property type="entry name" value="L-asparaginase_N_sf"/>
</dbReference>
<dbReference type="RefSeq" id="WP_169159411.1">
    <property type="nucleotide sequence ID" value="NZ_JABBFW010000003.1"/>
</dbReference>
<feature type="domain" description="L-asparaginase N-terminal" evidence="7">
    <location>
        <begin position="6"/>
        <end position="190"/>
    </location>
</feature>
<accession>A0A848F710</accession>
<dbReference type="InterPro" id="IPR027475">
    <property type="entry name" value="Asparaginase/glutaminase_AS2"/>
</dbReference>
<dbReference type="EMBL" id="JABBFW010000003">
    <property type="protein sequence ID" value="NML14495.1"/>
    <property type="molecule type" value="Genomic_DNA"/>
</dbReference>
<dbReference type="InterPro" id="IPR027474">
    <property type="entry name" value="L-asparaginase_N"/>
</dbReference>
<feature type="binding site" evidence="4">
    <location>
        <begin position="92"/>
        <end position="93"/>
    </location>
    <ligand>
        <name>substrate</name>
    </ligand>
</feature>
<comment type="caution">
    <text evidence="9">The sequence shown here is derived from an EMBL/GenBank/DDBJ whole genome shotgun (WGS) entry which is preliminary data.</text>
</comment>
<evidence type="ECO:0000313" key="10">
    <source>
        <dbReference type="Proteomes" id="UP000574067"/>
    </source>
</evidence>
<dbReference type="InterPro" id="IPR020827">
    <property type="entry name" value="Asparaginase/glutaminase_AS1"/>
</dbReference>
<dbReference type="SFLD" id="SFLDS00057">
    <property type="entry name" value="Glutaminase/Asparaginase"/>
    <property type="match status" value="1"/>
</dbReference>
<gene>
    <name evidence="9" type="ORF">HHL10_05835</name>
</gene>
<evidence type="ECO:0000259" key="8">
    <source>
        <dbReference type="Pfam" id="PF17763"/>
    </source>
</evidence>
<dbReference type="InterPro" id="IPR036152">
    <property type="entry name" value="Asp/glu_Ase-like_sf"/>
</dbReference>
<reference evidence="9 10" key="1">
    <citation type="submission" date="2020-04" db="EMBL/GenBank/DDBJ databases">
        <title>Azohydromonas sp. isolated from soil.</title>
        <authorList>
            <person name="Dahal R.H."/>
        </authorList>
    </citation>
    <scope>NUCLEOTIDE SEQUENCE [LARGE SCALE GENOMIC DNA]</scope>
    <source>
        <strain evidence="9 10">G-1-1-14</strain>
    </source>
</reference>
<evidence type="ECO:0000313" key="9">
    <source>
        <dbReference type="EMBL" id="NML14495.1"/>
    </source>
</evidence>
<dbReference type="SUPFAM" id="SSF53774">
    <property type="entry name" value="Glutaminase/Asparaginase"/>
    <property type="match status" value="1"/>
</dbReference>
<dbReference type="PROSITE" id="PS00144">
    <property type="entry name" value="ASN_GLN_ASE_1"/>
    <property type="match status" value="1"/>
</dbReference>
<dbReference type="PIRSF" id="PIRSF500176">
    <property type="entry name" value="L_ASNase"/>
    <property type="match status" value="1"/>
</dbReference>
<comment type="similarity">
    <text evidence="1">Belongs to the asparaginase 1 family.</text>
</comment>
<keyword evidence="10" id="KW-1185">Reference proteome</keyword>
<dbReference type="PRINTS" id="PR00139">
    <property type="entry name" value="ASNGLNASE"/>
</dbReference>
<dbReference type="AlphaFoldDB" id="A0A848F710"/>